<reference evidence="10 11" key="1">
    <citation type="journal article" date="2020" name="Harmful Algae">
        <title>Molecular and morphological characterization of a novel dihydroanatoxin-a producing Microcoleus species (cyanobacteria) from the Russian River, California, USA.</title>
        <authorList>
            <person name="Conklin K.Y."/>
            <person name="Stancheva R."/>
            <person name="Otten T.G."/>
            <person name="Fadness R."/>
            <person name="Boyer G.L."/>
            <person name="Read B."/>
            <person name="Zhang X."/>
            <person name="Sheath R.G."/>
        </authorList>
    </citation>
    <scope>NUCLEOTIDE SEQUENCE [LARGE SCALE GENOMIC DNA]</scope>
    <source>
        <strain evidence="10 11">PTRS2</strain>
    </source>
</reference>
<dbReference type="Pfam" id="PF01979">
    <property type="entry name" value="Amidohydro_1"/>
    <property type="match status" value="1"/>
</dbReference>
<dbReference type="EMBL" id="JBBLXS010000193">
    <property type="protein sequence ID" value="MEK0186221.1"/>
    <property type="molecule type" value="Genomic_DNA"/>
</dbReference>
<dbReference type="NCBIfam" id="TIGR02967">
    <property type="entry name" value="guan_deamin"/>
    <property type="match status" value="1"/>
</dbReference>
<evidence type="ECO:0000256" key="6">
    <source>
        <dbReference type="ARBA" id="ARBA00022833"/>
    </source>
</evidence>
<dbReference type="InterPro" id="IPR032466">
    <property type="entry name" value="Metal_Hydrolase"/>
</dbReference>
<comment type="catalytic activity">
    <reaction evidence="8">
        <text>guanine + H2O + H(+) = xanthine + NH4(+)</text>
        <dbReference type="Rhea" id="RHEA:14665"/>
        <dbReference type="ChEBI" id="CHEBI:15377"/>
        <dbReference type="ChEBI" id="CHEBI:15378"/>
        <dbReference type="ChEBI" id="CHEBI:16235"/>
        <dbReference type="ChEBI" id="CHEBI:17712"/>
        <dbReference type="ChEBI" id="CHEBI:28938"/>
        <dbReference type="EC" id="3.5.4.3"/>
    </reaction>
</comment>
<comment type="caution">
    <text evidence="10">The sequence shown here is derived from an EMBL/GenBank/DDBJ whole genome shotgun (WGS) entry which is preliminary data.</text>
</comment>
<evidence type="ECO:0000256" key="5">
    <source>
        <dbReference type="ARBA" id="ARBA00022801"/>
    </source>
</evidence>
<keyword evidence="6 8" id="KW-0862">Zinc</keyword>
<dbReference type="Gene3D" id="2.30.40.10">
    <property type="entry name" value="Urease, subunit C, domain 1"/>
    <property type="match status" value="1"/>
</dbReference>
<keyword evidence="5 8" id="KW-0378">Hydrolase</keyword>
<comment type="cofactor">
    <cofactor evidence="8">
        <name>Zn(2+)</name>
        <dbReference type="ChEBI" id="CHEBI:29105"/>
    </cofactor>
    <text evidence="8">Binds 1 zinc ion per subunit.</text>
</comment>
<evidence type="ECO:0000256" key="4">
    <source>
        <dbReference type="ARBA" id="ARBA00022723"/>
    </source>
</evidence>
<dbReference type="SUPFAM" id="SSF51556">
    <property type="entry name" value="Metallo-dependent hydrolases"/>
    <property type="match status" value="1"/>
</dbReference>
<proteinExistence type="inferred from homology"/>
<evidence type="ECO:0000256" key="3">
    <source>
        <dbReference type="ARBA" id="ARBA00012781"/>
    </source>
</evidence>
<evidence type="ECO:0000256" key="1">
    <source>
        <dbReference type="ARBA" id="ARBA00004984"/>
    </source>
</evidence>
<evidence type="ECO:0000313" key="11">
    <source>
        <dbReference type="Proteomes" id="UP001384579"/>
    </source>
</evidence>
<comment type="pathway">
    <text evidence="1 8">Purine metabolism; guanine degradation; xanthine from guanine: step 1/1.</text>
</comment>
<feature type="domain" description="Amidohydrolase-related" evidence="9">
    <location>
        <begin position="67"/>
        <end position="439"/>
    </location>
</feature>
<name>A0ABU8YPC3_9CYAN</name>
<dbReference type="RefSeq" id="WP_340525228.1">
    <property type="nucleotide sequence ID" value="NZ_JBBLXS010000193.1"/>
</dbReference>
<evidence type="ECO:0000256" key="2">
    <source>
        <dbReference type="ARBA" id="ARBA00006745"/>
    </source>
</evidence>
<dbReference type="Proteomes" id="UP001384579">
    <property type="component" value="Unassembled WGS sequence"/>
</dbReference>
<dbReference type="InterPro" id="IPR006680">
    <property type="entry name" value="Amidohydro-rel"/>
</dbReference>
<keyword evidence="4 8" id="KW-0479">Metal-binding</keyword>
<comment type="function">
    <text evidence="8">Catalyzes the hydrolytic deamination of guanine, producing xanthine and ammonia.</text>
</comment>
<dbReference type="PANTHER" id="PTHR11271:SF6">
    <property type="entry name" value="GUANINE DEAMINASE"/>
    <property type="match status" value="1"/>
</dbReference>
<dbReference type="InterPro" id="IPR051607">
    <property type="entry name" value="Metallo-dep_hydrolases"/>
</dbReference>
<evidence type="ECO:0000259" key="9">
    <source>
        <dbReference type="Pfam" id="PF01979"/>
    </source>
</evidence>
<sequence>MTLKGFRSAILDFVDDPFYVSESESVRYIPDGLLVLEQGKVKELGDYELLKEQYVGIPIESYPHRLLLPGFIDLHIHFPQTGIIAAYGEQLLEWLEKYIFPTEHKFKDKAYCDRVAPIFIDQLLRNGTTTAVVLGAVFPESVDSLFEECDRRNLRTIVGKVMMDRHAPDFLCDTAESSYYQSRALIEKWHGKNRLLYAVTPRFAPTSTPQQLTYARQLLSEFPDTYLHTHLSENIKEVEWVQQLFPDSQGYLDVYDRFGLVGERSIFAHCVQLTDAEFDRLAQTKAAIAFCPTSNLFLGSGLFNIEQATAKHAPIKLGLATDVGAGTSFSLLQTASEAYKVAQLQQQKFSPFQAMFLATLGGARALKLEDKIGNFDVGKEADFVVLDPRATPVMAFRNEQNNEQMTPITIEELGEQLFSTIVLGDDRTIVATYVMGELVHAQ</sequence>
<dbReference type="PANTHER" id="PTHR11271">
    <property type="entry name" value="GUANINE DEAMINASE"/>
    <property type="match status" value="1"/>
</dbReference>
<dbReference type="GO" id="GO:0008892">
    <property type="term" value="F:guanine deaminase activity"/>
    <property type="evidence" value="ECO:0007669"/>
    <property type="project" value="UniProtKB-EC"/>
</dbReference>
<keyword evidence="11" id="KW-1185">Reference proteome</keyword>
<evidence type="ECO:0000313" key="10">
    <source>
        <dbReference type="EMBL" id="MEK0186221.1"/>
    </source>
</evidence>
<dbReference type="InterPro" id="IPR014311">
    <property type="entry name" value="Guanine_deaminase"/>
</dbReference>
<comment type="similarity">
    <text evidence="2 8">Belongs to the metallo-dependent hydrolases superfamily. ATZ/TRZ family.</text>
</comment>
<accession>A0ABU8YPC3</accession>
<gene>
    <name evidence="10" type="primary">guaD</name>
    <name evidence="10" type="ORF">WMG39_15380</name>
</gene>
<dbReference type="CDD" id="cd01303">
    <property type="entry name" value="GDEase"/>
    <property type="match status" value="1"/>
</dbReference>
<protein>
    <recommendedName>
        <fullName evidence="3 7">Guanine deaminase</fullName>
        <shortName evidence="8">Guanase</shortName>
        <ecNumber evidence="3 7">3.5.4.3</ecNumber>
    </recommendedName>
    <alternativeName>
        <fullName evidence="8">Guanine aminohydrolase</fullName>
    </alternativeName>
</protein>
<dbReference type="InterPro" id="IPR011059">
    <property type="entry name" value="Metal-dep_hydrolase_composite"/>
</dbReference>
<dbReference type="NCBIfam" id="NF006679">
    <property type="entry name" value="PRK09228.1"/>
    <property type="match status" value="1"/>
</dbReference>
<evidence type="ECO:0000256" key="8">
    <source>
        <dbReference type="RuleBase" id="RU366009"/>
    </source>
</evidence>
<organism evidence="10 11">
    <name type="scientific">Microcoleus anatoxicus PTRS2</name>
    <dbReference type="NCBI Taxonomy" id="2705321"/>
    <lineage>
        <taxon>Bacteria</taxon>
        <taxon>Bacillati</taxon>
        <taxon>Cyanobacteriota</taxon>
        <taxon>Cyanophyceae</taxon>
        <taxon>Oscillatoriophycideae</taxon>
        <taxon>Oscillatoriales</taxon>
        <taxon>Microcoleaceae</taxon>
        <taxon>Microcoleus</taxon>
        <taxon>Microcoleus anatoxicus</taxon>
    </lineage>
</organism>
<dbReference type="Gene3D" id="3.20.20.140">
    <property type="entry name" value="Metal-dependent hydrolases"/>
    <property type="match status" value="1"/>
</dbReference>
<evidence type="ECO:0000256" key="7">
    <source>
        <dbReference type="NCBIfam" id="TIGR02967"/>
    </source>
</evidence>
<dbReference type="SUPFAM" id="SSF51338">
    <property type="entry name" value="Composite domain of metallo-dependent hydrolases"/>
    <property type="match status" value="1"/>
</dbReference>
<dbReference type="EC" id="3.5.4.3" evidence="3 7"/>